<dbReference type="RefSeq" id="WP_225817551.1">
    <property type="nucleotide sequence ID" value="NZ_BAAAWF010000084.1"/>
</dbReference>
<evidence type="ECO:0000256" key="1">
    <source>
        <dbReference type="SAM" id="MobiDB-lite"/>
    </source>
</evidence>
<dbReference type="EMBL" id="JACHJK010000002">
    <property type="protein sequence ID" value="MBB5925857.1"/>
    <property type="molecule type" value="Genomic_DNA"/>
</dbReference>
<reference evidence="2 3" key="1">
    <citation type="submission" date="2020-08" db="EMBL/GenBank/DDBJ databases">
        <title>Genomic Encyclopedia of Type Strains, Phase III (KMG-III): the genomes of soil and plant-associated and newly described type strains.</title>
        <authorList>
            <person name="Whitman W."/>
        </authorList>
    </citation>
    <scope>NUCLEOTIDE SEQUENCE [LARGE SCALE GENOMIC DNA]</scope>
    <source>
        <strain evidence="2 3">CECT 3313</strain>
    </source>
</reference>
<evidence type="ECO:0000313" key="2">
    <source>
        <dbReference type="EMBL" id="MBB5925857.1"/>
    </source>
</evidence>
<organism evidence="2 3">
    <name type="scientific">Streptomyces echinatus</name>
    <dbReference type="NCBI Taxonomy" id="67293"/>
    <lineage>
        <taxon>Bacteria</taxon>
        <taxon>Bacillati</taxon>
        <taxon>Actinomycetota</taxon>
        <taxon>Actinomycetes</taxon>
        <taxon>Kitasatosporales</taxon>
        <taxon>Streptomycetaceae</taxon>
        <taxon>Streptomyces</taxon>
    </lineage>
</organism>
<comment type="caution">
    <text evidence="2">The sequence shown here is derived from an EMBL/GenBank/DDBJ whole genome shotgun (WGS) entry which is preliminary data.</text>
</comment>
<feature type="region of interest" description="Disordered" evidence="1">
    <location>
        <begin position="86"/>
        <end position="109"/>
    </location>
</feature>
<dbReference type="AlphaFoldDB" id="A0A7W9PR44"/>
<protein>
    <submittedName>
        <fullName evidence="2">Uncharacterized protein</fullName>
    </submittedName>
</protein>
<dbReference type="Proteomes" id="UP000585836">
    <property type="component" value="Unassembled WGS sequence"/>
</dbReference>
<feature type="compositionally biased region" description="Basic and acidic residues" evidence="1">
    <location>
        <begin position="134"/>
        <end position="144"/>
    </location>
</feature>
<evidence type="ECO:0000313" key="3">
    <source>
        <dbReference type="Proteomes" id="UP000585836"/>
    </source>
</evidence>
<feature type="compositionally biased region" description="Low complexity" evidence="1">
    <location>
        <begin position="86"/>
        <end position="96"/>
    </location>
</feature>
<keyword evidence="3" id="KW-1185">Reference proteome</keyword>
<gene>
    <name evidence="2" type="ORF">FHS34_001311</name>
</gene>
<feature type="region of interest" description="Disordered" evidence="1">
    <location>
        <begin position="131"/>
        <end position="172"/>
    </location>
</feature>
<proteinExistence type="predicted"/>
<feature type="compositionally biased region" description="Basic and acidic residues" evidence="1">
    <location>
        <begin position="160"/>
        <end position="172"/>
    </location>
</feature>
<accession>A0A7W9PR44</accession>
<name>A0A7W9PR44_9ACTN</name>
<sequence length="172" mass="19312">MYGIGWERRLDDYIADRALSAHSRQSTAPQPGRRTPTADQLFYTADFTEPDRWWIAGTDGKPPRESSRYERARVASLAVQNAIRAARTPPAAAQDAMPEEYLGGRTTDPATWLRTPANLERLAAFTRTANARRRAFEARPKPEQPADVVKPADQQQHHANRPDHGRGAGRDR</sequence>